<keyword evidence="1" id="KW-0732">Signal</keyword>
<gene>
    <name evidence="2" type="ORF">A1507_14835</name>
</gene>
<sequence>MKLIQQRGYRWLAAICLVAGAGSAHAAINNGAPLIQASGTGSSGELYLNVWDALATTSYSIDLGTTVDDFLAGKQLSRTWSLDQKFADWASSTSNPLTFNVAGNSSYLGTGNANYGVVLSRREGASAPGHIAMTTLATWTTKVRDRANALNINQVAQNPGATATDFDADLSEVTTNTFLTSYFNKYWGTTMSISGWIGSAVVRNGETPDQNLDLFFVHSPGGTVLGSTKAAFDKLDGFLSLDVANAKLVWTSNVAPVPVPGAAWLFLSGILAALRLQRRTVAGSAV</sequence>
<reference evidence="2 3" key="1">
    <citation type="submission" date="2016-03" db="EMBL/GenBank/DDBJ databases">
        <authorList>
            <person name="Ploux O."/>
        </authorList>
    </citation>
    <scope>NUCLEOTIDE SEQUENCE [LARGE SCALE GENOMIC DNA]</scope>
    <source>
        <strain evidence="2 3">R-45378</strain>
    </source>
</reference>
<dbReference type="RefSeq" id="WP_064041034.1">
    <property type="nucleotide sequence ID" value="NZ_LUUJ01000087.1"/>
</dbReference>
<evidence type="ECO:0000256" key="1">
    <source>
        <dbReference type="SAM" id="SignalP"/>
    </source>
</evidence>
<comment type="caution">
    <text evidence="2">The sequence shown here is derived from an EMBL/GenBank/DDBJ whole genome shotgun (WGS) entry which is preliminary data.</text>
</comment>
<evidence type="ECO:0000313" key="2">
    <source>
        <dbReference type="EMBL" id="OAI14568.1"/>
    </source>
</evidence>
<dbReference type="OrthoDB" id="5570678at2"/>
<name>A0A177N965_9GAMM</name>
<dbReference type="Proteomes" id="UP000077857">
    <property type="component" value="Unassembled WGS sequence"/>
</dbReference>
<evidence type="ECO:0000313" key="3">
    <source>
        <dbReference type="Proteomes" id="UP000077857"/>
    </source>
</evidence>
<organism evidence="2 3">
    <name type="scientific">Methylomonas koyamae</name>
    <dbReference type="NCBI Taxonomy" id="702114"/>
    <lineage>
        <taxon>Bacteria</taxon>
        <taxon>Pseudomonadati</taxon>
        <taxon>Pseudomonadota</taxon>
        <taxon>Gammaproteobacteria</taxon>
        <taxon>Methylococcales</taxon>
        <taxon>Methylococcaceae</taxon>
        <taxon>Methylomonas</taxon>
    </lineage>
</organism>
<feature type="signal peptide" evidence="1">
    <location>
        <begin position="1"/>
        <end position="26"/>
    </location>
</feature>
<dbReference type="EMBL" id="LUUJ01000087">
    <property type="protein sequence ID" value="OAI14568.1"/>
    <property type="molecule type" value="Genomic_DNA"/>
</dbReference>
<dbReference type="AlphaFoldDB" id="A0A177N965"/>
<accession>A0A177N965</accession>
<evidence type="ECO:0008006" key="4">
    <source>
        <dbReference type="Google" id="ProtNLM"/>
    </source>
</evidence>
<feature type="chain" id="PRO_5008068885" description="PEP-CTERM protein-sorting domain-containing protein" evidence="1">
    <location>
        <begin position="27"/>
        <end position="286"/>
    </location>
</feature>
<proteinExistence type="predicted"/>
<protein>
    <recommendedName>
        <fullName evidence="4">PEP-CTERM protein-sorting domain-containing protein</fullName>
    </recommendedName>
</protein>